<dbReference type="OrthoDB" id="5122730at2"/>
<organism evidence="2 3">
    <name type="scientific">Paenisporosarcina cavernae</name>
    <dbReference type="NCBI Taxonomy" id="2320858"/>
    <lineage>
        <taxon>Bacteria</taxon>
        <taxon>Bacillati</taxon>
        <taxon>Bacillota</taxon>
        <taxon>Bacilli</taxon>
        <taxon>Bacillales</taxon>
        <taxon>Caryophanaceae</taxon>
        <taxon>Paenisporosarcina</taxon>
    </lineage>
</organism>
<dbReference type="EMBL" id="CP032418">
    <property type="protein sequence ID" value="AYC28463.1"/>
    <property type="molecule type" value="Genomic_DNA"/>
</dbReference>
<evidence type="ECO:0000313" key="2">
    <source>
        <dbReference type="EMBL" id="AYC28463.1"/>
    </source>
</evidence>
<dbReference type="InterPro" id="IPR021737">
    <property type="entry name" value="Phage_phiKZ_Orf197"/>
</dbReference>
<keyword evidence="1" id="KW-0812">Transmembrane</keyword>
<feature type="transmembrane region" description="Helical" evidence="1">
    <location>
        <begin position="56"/>
        <end position="71"/>
    </location>
</feature>
<dbReference type="RefSeq" id="WP_119882208.1">
    <property type="nucleotide sequence ID" value="NZ_CP032418.1"/>
</dbReference>
<keyword evidence="1" id="KW-0472">Membrane</keyword>
<evidence type="ECO:0000256" key="1">
    <source>
        <dbReference type="SAM" id="Phobius"/>
    </source>
</evidence>
<dbReference type="Proteomes" id="UP000265725">
    <property type="component" value="Chromosome"/>
</dbReference>
<evidence type="ECO:0000313" key="3">
    <source>
        <dbReference type="Proteomes" id="UP000265725"/>
    </source>
</evidence>
<dbReference type="Pfam" id="PF11750">
    <property type="entry name" value="DUF3307"/>
    <property type="match status" value="1"/>
</dbReference>
<keyword evidence="1" id="KW-1133">Transmembrane helix</keyword>
<gene>
    <name evidence="2" type="ORF">D3873_00720</name>
</gene>
<proteinExistence type="predicted"/>
<dbReference type="AlphaFoldDB" id="A0A385YSP7"/>
<dbReference type="KEGG" id="paek:D3873_00720"/>
<feature type="transmembrane region" description="Helical" evidence="1">
    <location>
        <begin position="31"/>
        <end position="50"/>
    </location>
</feature>
<feature type="transmembrane region" description="Helical" evidence="1">
    <location>
        <begin position="92"/>
        <end position="113"/>
    </location>
</feature>
<protein>
    <submittedName>
        <fullName evidence="2">DUF3307 domain-containing protein</fullName>
    </submittedName>
</protein>
<name>A0A385YSP7_9BACL</name>
<keyword evidence="3" id="KW-1185">Reference proteome</keyword>
<accession>A0A385YSP7</accession>
<sequence length="114" mass="13300">MTPFAYLFIGHLIGDFLLQTSWMAKNKATHWGALVVHCSVYTLAVVLVGIWGSIDWSFIAIGLLFLSHMLLDRRTFNMWWNRVVMQNTTEKWLFVVTDQVFHLIVLAVLLHYFL</sequence>
<reference evidence="3" key="1">
    <citation type="submission" date="2018-09" db="EMBL/GenBank/DDBJ databases">
        <authorList>
            <person name="Zhu H."/>
        </authorList>
    </citation>
    <scope>NUCLEOTIDE SEQUENCE [LARGE SCALE GENOMIC DNA]</scope>
    <source>
        <strain evidence="3">K2R23-3</strain>
    </source>
</reference>